<evidence type="ECO:0000256" key="1">
    <source>
        <dbReference type="SAM" id="Coils"/>
    </source>
</evidence>
<feature type="compositionally biased region" description="Basic and acidic residues" evidence="2">
    <location>
        <begin position="1"/>
        <end position="11"/>
    </location>
</feature>
<proteinExistence type="predicted"/>
<protein>
    <submittedName>
        <fullName evidence="3">Uncharacterized protein</fullName>
    </submittedName>
</protein>
<name>A0A8S3SAF5_MYTED</name>
<dbReference type="Gene3D" id="1.10.287.1490">
    <property type="match status" value="1"/>
</dbReference>
<evidence type="ECO:0000256" key="2">
    <source>
        <dbReference type="SAM" id="MobiDB-lite"/>
    </source>
</evidence>
<reference evidence="3" key="1">
    <citation type="submission" date="2021-03" db="EMBL/GenBank/DDBJ databases">
        <authorList>
            <person name="Bekaert M."/>
        </authorList>
    </citation>
    <scope>NUCLEOTIDE SEQUENCE</scope>
</reference>
<dbReference type="EMBL" id="CAJPWZ010001441">
    <property type="protein sequence ID" value="CAG2215335.1"/>
    <property type="molecule type" value="Genomic_DNA"/>
</dbReference>
<organism evidence="3 4">
    <name type="scientific">Mytilus edulis</name>
    <name type="common">Blue mussel</name>
    <dbReference type="NCBI Taxonomy" id="6550"/>
    <lineage>
        <taxon>Eukaryota</taxon>
        <taxon>Metazoa</taxon>
        <taxon>Spiralia</taxon>
        <taxon>Lophotrochozoa</taxon>
        <taxon>Mollusca</taxon>
        <taxon>Bivalvia</taxon>
        <taxon>Autobranchia</taxon>
        <taxon>Pteriomorphia</taxon>
        <taxon>Mytilida</taxon>
        <taxon>Mytiloidea</taxon>
        <taxon>Mytilidae</taxon>
        <taxon>Mytilinae</taxon>
        <taxon>Mytilus</taxon>
    </lineage>
</organism>
<feature type="region of interest" description="Disordered" evidence="2">
    <location>
        <begin position="283"/>
        <end position="330"/>
    </location>
</feature>
<sequence>MSSTTKREEPQKLSIQGLSLPKPEEKSFEDRFGSFVGSEDESDTIQHSLIEQIVNMNLGLEKQIETLRLRLDFGRKHHHAAKESEKLSMESEIKVKTIKIDSLKTELNSKESSLSQLEEDTDDKRGKLAEIQTQISEMKQNVDAATTWLTEIQKEIVNLESENRQLVSGEAFEKAQKDIVILKNEIYTFQQNIKVMSKELNRAREVVVSQGNSMKILETDKLNIQVKFKEDLQRITMSVRFEIERMRDIMQNQWSEMKYLREQNHTVRQDVKEIKNLLTLAQAQPDSSRLAKRQPESTLSSFPPSRNPTRKPSHPPLPALSPKRTFVHRK</sequence>
<gene>
    <name evidence="3" type="ORF">MEDL_29139</name>
</gene>
<dbReference type="OrthoDB" id="6096980at2759"/>
<comment type="caution">
    <text evidence="3">The sequence shown here is derived from an EMBL/GenBank/DDBJ whole genome shotgun (WGS) entry which is preliminary data.</text>
</comment>
<dbReference type="Proteomes" id="UP000683360">
    <property type="component" value="Unassembled WGS sequence"/>
</dbReference>
<keyword evidence="1" id="KW-0175">Coiled coil</keyword>
<evidence type="ECO:0000313" key="4">
    <source>
        <dbReference type="Proteomes" id="UP000683360"/>
    </source>
</evidence>
<evidence type="ECO:0000313" key="3">
    <source>
        <dbReference type="EMBL" id="CAG2215335.1"/>
    </source>
</evidence>
<feature type="coiled-coil region" evidence="1">
    <location>
        <begin position="100"/>
        <end position="169"/>
    </location>
</feature>
<dbReference type="AlphaFoldDB" id="A0A8S3SAF5"/>
<accession>A0A8S3SAF5</accession>
<keyword evidence="4" id="KW-1185">Reference proteome</keyword>
<feature type="region of interest" description="Disordered" evidence="2">
    <location>
        <begin position="1"/>
        <end position="25"/>
    </location>
</feature>